<dbReference type="Proteomes" id="UP000239757">
    <property type="component" value="Unassembled WGS sequence"/>
</dbReference>
<proteinExistence type="predicted"/>
<name>A0A2P5XMQ7_GOSBA</name>
<dbReference type="EMBL" id="KZ664573">
    <property type="protein sequence ID" value="PPS04602.1"/>
    <property type="molecule type" value="Genomic_DNA"/>
</dbReference>
<dbReference type="PANTHER" id="PTHR47723:SF19">
    <property type="entry name" value="POLYNUCLEOTIDYL TRANSFERASE, RIBONUCLEASE H-LIKE SUPERFAMILY PROTEIN"/>
    <property type="match status" value="1"/>
</dbReference>
<evidence type="ECO:0000259" key="1">
    <source>
        <dbReference type="Pfam" id="PF13456"/>
    </source>
</evidence>
<dbReference type="OrthoDB" id="1391789at2759"/>
<evidence type="ECO:0000313" key="3">
    <source>
        <dbReference type="Proteomes" id="UP000239757"/>
    </source>
</evidence>
<feature type="domain" description="RNase H type-1" evidence="1">
    <location>
        <begin position="39"/>
        <end position="112"/>
    </location>
</feature>
<dbReference type="InterPro" id="IPR053151">
    <property type="entry name" value="RNase_H-like"/>
</dbReference>
<dbReference type="Pfam" id="PF13456">
    <property type="entry name" value="RVT_3"/>
    <property type="match status" value="1"/>
</dbReference>
<organism evidence="2 3">
    <name type="scientific">Gossypium barbadense</name>
    <name type="common">Sea Island cotton</name>
    <name type="synonym">Hibiscus barbadensis</name>
    <dbReference type="NCBI Taxonomy" id="3634"/>
    <lineage>
        <taxon>Eukaryota</taxon>
        <taxon>Viridiplantae</taxon>
        <taxon>Streptophyta</taxon>
        <taxon>Embryophyta</taxon>
        <taxon>Tracheophyta</taxon>
        <taxon>Spermatophyta</taxon>
        <taxon>Magnoliopsida</taxon>
        <taxon>eudicotyledons</taxon>
        <taxon>Gunneridae</taxon>
        <taxon>Pentapetalae</taxon>
        <taxon>rosids</taxon>
        <taxon>malvids</taxon>
        <taxon>Malvales</taxon>
        <taxon>Malvaceae</taxon>
        <taxon>Malvoideae</taxon>
        <taxon>Gossypium</taxon>
    </lineage>
</organism>
<sequence length="114" mass="13105">MAKQWSKERVLKGRVIRVALFPSPNSQFLGKWKINMDSGQNLKYEIGMVDGVFQDADSLWCLGFARNIELCSTYETKLWDILDSLKHAWKLGCRDVLLELDCLEAPHHIKGPNK</sequence>
<protein>
    <recommendedName>
        <fullName evidence="1">RNase H type-1 domain-containing protein</fullName>
    </recommendedName>
</protein>
<reference evidence="2 3" key="1">
    <citation type="submission" date="2015-01" db="EMBL/GenBank/DDBJ databases">
        <title>Genome of allotetraploid Gossypium barbadense reveals genomic plasticity and fiber elongation in cotton evolution.</title>
        <authorList>
            <person name="Chen X."/>
            <person name="Liu X."/>
            <person name="Zhao B."/>
            <person name="Zheng H."/>
            <person name="Hu Y."/>
            <person name="Lu G."/>
            <person name="Yang C."/>
            <person name="Chen J."/>
            <person name="Shan C."/>
            <person name="Zhang L."/>
            <person name="Zhou Y."/>
            <person name="Wang L."/>
            <person name="Guo W."/>
            <person name="Bai Y."/>
            <person name="Ruan J."/>
            <person name="Shangguan X."/>
            <person name="Mao Y."/>
            <person name="Jiang J."/>
            <person name="Zhu Y."/>
            <person name="Lei J."/>
            <person name="Kang H."/>
            <person name="Chen S."/>
            <person name="He X."/>
            <person name="Wang R."/>
            <person name="Wang Y."/>
            <person name="Chen J."/>
            <person name="Wang L."/>
            <person name="Yu S."/>
            <person name="Wang B."/>
            <person name="Wei J."/>
            <person name="Song S."/>
            <person name="Lu X."/>
            <person name="Gao Z."/>
            <person name="Gu W."/>
            <person name="Deng X."/>
            <person name="Ma D."/>
            <person name="Wang S."/>
            <person name="Liang W."/>
            <person name="Fang L."/>
            <person name="Cai C."/>
            <person name="Zhu X."/>
            <person name="Zhou B."/>
            <person name="Zhang Y."/>
            <person name="Chen Z."/>
            <person name="Xu S."/>
            <person name="Zhu R."/>
            <person name="Wang S."/>
            <person name="Zhang T."/>
            <person name="Zhao G."/>
        </authorList>
    </citation>
    <scope>NUCLEOTIDE SEQUENCE [LARGE SCALE GENOMIC DNA]</scope>
    <source>
        <strain evidence="3">cv. Xinhai21</strain>
        <tissue evidence="2">Leaf</tissue>
    </source>
</reference>
<dbReference type="GO" id="GO:0004523">
    <property type="term" value="F:RNA-DNA hybrid ribonuclease activity"/>
    <property type="evidence" value="ECO:0007669"/>
    <property type="project" value="InterPro"/>
</dbReference>
<dbReference type="PANTHER" id="PTHR47723">
    <property type="entry name" value="OS05G0353850 PROTEIN"/>
    <property type="match status" value="1"/>
</dbReference>
<dbReference type="GO" id="GO:0003676">
    <property type="term" value="F:nucleic acid binding"/>
    <property type="evidence" value="ECO:0007669"/>
    <property type="project" value="InterPro"/>
</dbReference>
<dbReference type="InterPro" id="IPR002156">
    <property type="entry name" value="RNaseH_domain"/>
</dbReference>
<evidence type="ECO:0000313" key="2">
    <source>
        <dbReference type="EMBL" id="PPS04602.1"/>
    </source>
</evidence>
<accession>A0A2P5XMQ7</accession>
<dbReference type="AlphaFoldDB" id="A0A2P5XMQ7"/>
<gene>
    <name evidence="2" type="ORF">GOBAR_AA16063</name>
</gene>